<gene>
    <name evidence="1" type="ORF">Bhyg_08648</name>
</gene>
<evidence type="ECO:0000313" key="1">
    <source>
        <dbReference type="EMBL" id="KAJ6643683.1"/>
    </source>
</evidence>
<proteinExistence type="predicted"/>
<dbReference type="EMBL" id="WJQU01000002">
    <property type="protein sequence ID" value="KAJ6643683.1"/>
    <property type="molecule type" value="Genomic_DNA"/>
</dbReference>
<keyword evidence="2" id="KW-1185">Reference proteome</keyword>
<dbReference type="OrthoDB" id="10057873at2759"/>
<feature type="non-terminal residue" evidence="1">
    <location>
        <position position="1"/>
    </location>
</feature>
<organism evidence="1 2">
    <name type="scientific">Pseudolycoriella hygida</name>
    <dbReference type="NCBI Taxonomy" id="35572"/>
    <lineage>
        <taxon>Eukaryota</taxon>
        <taxon>Metazoa</taxon>
        <taxon>Ecdysozoa</taxon>
        <taxon>Arthropoda</taxon>
        <taxon>Hexapoda</taxon>
        <taxon>Insecta</taxon>
        <taxon>Pterygota</taxon>
        <taxon>Neoptera</taxon>
        <taxon>Endopterygota</taxon>
        <taxon>Diptera</taxon>
        <taxon>Nematocera</taxon>
        <taxon>Sciaroidea</taxon>
        <taxon>Sciaridae</taxon>
        <taxon>Pseudolycoriella</taxon>
    </lineage>
</organism>
<evidence type="ECO:0000313" key="2">
    <source>
        <dbReference type="Proteomes" id="UP001151699"/>
    </source>
</evidence>
<comment type="caution">
    <text evidence="1">The sequence shown here is derived from an EMBL/GenBank/DDBJ whole genome shotgun (WGS) entry which is preliminary data.</text>
</comment>
<dbReference type="AlphaFoldDB" id="A0A9Q0N500"/>
<reference evidence="1" key="1">
    <citation type="submission" date="2022-07" db="EMBL/GenBank/DDBJ databases">
        <authorList>
            <person name="Trinca V."/>
            <person name="Uliana J.V.C."/>
            <person name="Torres T.T."/>
            <person name="Ward R.J."/>
            <person name="Monesi N."/>
        </authorList>
    </citation>
    <scope>NUCLEOTIDE SEQUENCE</scope>
    <source>
        <strain evidence="1">HSMRA1968</strain>
        <tissue evidence="1">Whole embryos</tissue>
    </source>
</reference>
<dbReference type="Proteomes" id="UP001151699">
    <property type="component" value="Chromosome B"/>
</dbReference>
<accession>A0A9Q0N500</accession>
<protein>
    <submittedName>
        <fullName evidence="1">Uncharacterized protein</fullName>
    </submittedName>
</protein>
<name>A0A9Q0N500_9DIPT</name>
<sequence length="80" mass="9506">TNLQSPQKVQRLLSVLRSRAITHITRNVADALDVLQGEIYMYQEVFSPIIDKMKQKINYLSHLRFCEPLKRRFLKSMEEK</sequence>